<organism evidence="1 2">
    <name type="scientific">Opisthorchis viverrini</name>
    <name type="common">Southeast Asian liver fluke</name>
    <dbReference type="NCBI Taxonomy" id="6198"/>
    <lineage>
        <taxon>Eukaryota</taxon>
        <taxon>Metazoa</taxon>
        <taxon>Spiralia</taxon>
        <taxon>Lophotrochozoa</taxon>
        <taxon>Platyhelminthes</taxon>
        <taxon>Trematoda</taxon>
        <taxon>Digenea</taxon>
        <taxon>Opisthorchiida</taxon>
        <taxon>Opisthorchiata</taxon>
        <taxon>Opisthorchiidae</taxon>
        <taxon>Opisthorchis</taxon>
    </lineage>
</organism>
<proteinExistence type="predicted"/>
<dbReference type="CTD" id="20319592"/>
<evidence type="ECO:0000313" key="1">
    <source>
        <dbReference type="EMBL" id="KER27597.1"/>
    </source>
</evidence>
<dbReference type="EMBL" id="KL596719">
    <property type="protein sequence ID" value="KER27597.1"/>
    <property type="molecule type" value="Genomic_DNA"/>
</dbReference>
<dbReference type="RefSeq" id="XP_009168672.1">
    <property type="nucleotide sequence ID" value="XM_009170408.1"/>
</dbReference>
<evidence type="ECO:0000313" key="2">
    <source>
        <dbReference type="Proteomes" id="UP000054324"/>
    </source>
</evidence>
<accession>A0A074ZP56</accession>
<gene>
    <name evidence="1" type="ORF">T265_05410</name>
</gene>
<reference evidence="1 2" key="1">
    <citation type="submission" date="2013-11" db="EMBL/GenBank/DDBJ databases">
        <title>Opisthorchis viverrini - life in the bile duct.</title>
        <authorList>
            <person name="Young N.D."/>
            <person name="Nagarajan N."/>
            <person name="Lin S.J."/>
            <person name="Korhonen P.K."/>
            <person name="Jex A.R."/>
            <person name="Hall R.S."/>
            <person name="Safavi-Hemami H."/>
            <person name="Kaewkong W."/>
            <person name="Bertrand D."/>
            <person name="Gao S."/>
            <person name="Seet Q."/>
            <person name="Wongkham S."/>
            <person name="Teh B.T."/>
            <person name="Wongkham C."/>
            <person name="Intapan P.M."/>
            <person name="Maleewong W."/>
            <person name="Yang X."/>
            <person name="Hu M."/>
            <person name="Wang Z."/>
            <person name="Hofmann A."/>
            <person name="Sternberg P.W."/>
            <person name="Tan P."/>
            <person name="Wang J."/>
            <person name="Gasser R.B."/>
        </authorList>
    </citation>
    <scope>NUCLEOTIDE SEQUENCE [LARGE SCALE GENOMIC DNA]</scope>
</reference>
<dbReference type="AlphaFoldDB" id="A0A074ZP56"/>
<keyword evidence="2" id="KW-1185">Reference proteome</keyword>
<protein>
    <submittedName>
        <fullName evidence="1">Uncharacterized protein</fullName>
    </submittedName>
</protein>
<dbReference type="Proteomes" id="UP000054324">
    <property type="component" value="Unassembled WGS sequence"/>
</dbReference>
<name>A0A074ZP56_OPIVI</name>
<dbReference type="GeneID" id="20319592"/>
<dbReference type="OrthoDB" id="10420466at2759"/>
<sequence>MTWIRLRSTSDIVRRNSTQIPLYRSQSGAVTAEKPIPCKIGQKVGTLAGPASRRDLIGRKS</sequence>
<dbReference type="KEGG" id="ovi:T265_05410"/>